<evidence type="ECO:0000259" key="1">
    <source>
        <dbReference type="Pfam" id="PF07727"/>
    </source>
</evidence>
<name>A0AAV2YG43_9STRA</name>
<accession>A0AAV2YG43</accession>
<dbReference type="AlphaFoldDB" id="A0AAV2YG43"/>
<feature type="domain" description="Reverse transcriptase Ty1/copia-type" evidence="1">
    <location>
        <begin position="50"/>
        <end position="159"/>
    </location>
</feature>
<evidence type="ECO:0000313" key="2">
    <source>
        <dbReference type="EMBL" id="DAZ92898.1"/>
    </source>
</evidence>
<evidence type="ECO:0000313" key="3">
    <source>
        <dbReference type="Proteomes" id="UP001146120"/>
    </source>
</evidence>
<dbReference type="InterPro" id="IPR013103">
    <property type="entry name" value="RVT_2"/>
</dbReference>
<sequence>MILALSSLGAGRVEFEHLPDPRNYKASLKSPDNALWADARQEELSSLQANQTWVAVKRLPGMQLLRTQWVYKKKRDGAGAIAQYKARVVASGDKQVLGVNHGLTFAPVMDMTTGKIIFWIAFKYKVPARHFDVPSAYLKAGQDDGYTIYLFPPEGSTFTTAELEALSVSVPTRSRSAC</sequence>
<reference evidence="2" key="1">
    <citation type="submission" date="2022-11" db="EMBL/GenBank/DDBJ databases">
        <authorList>
            <person name="Morgan W.R."/>
            <person name="Tartar A."/>
        </authorList>
    </citation>
    <scope>NUCLEOTIDE SEQUENCE</scope>
    <source>
        <strain evidence="2">ARSEF 373</strain>
    </source>
</reference>
<proteinExistence type="predicted"/>
<gene>
    <name evidence="2" type="ORF">N0F65_000589</name>
</gene>
<organism evidence="2 3">
    <name type="scientific">Lagenidium giganteum</name>
    <dbReference type="NCBI Taxonomy" id="4803"/>
    <lineage>
        <taxon>Eukaryota</taxon>
        <taxon>Sar</taxon>
        <taxon>Stramenopiles</taxon>
        <taxon>Oomycota</taxon>
        <taxon>Peronosporomycetes</taxon>
        <taxon>Pythiales</taxon>
        <taxon>Pythiaceae</taxon>
    </lineage>
</organism>
<reference evidence="2" key="2">
    <citation type="journal article" date="2023" name="Microbiol Resour">
        <title>Decontamination and Annotation of the Draft Genome Sequence of the Oomycete Lagenidium giganteum ARSEF 373.</title>
        <authorList>
            <person name="Morgan W.R."/>
            <person name="Tartar A."/>
        </authorList>
    </citation>
    <scope>NUCLEOTIDE SEQUENCE</scope>
    <source>
        <strain evidence="2">ARSEF 373</strain>
    </source>
</reference>
<keyword evidence="3" id="KW-1185">Reference proteome</keyword>
<comment type="caution">
    <text evidence="2">The sequence shown here is derived from an EMBL/GenBank/DDBJ whole genome shotgun (WGS) entry which is preliminary data.</text>
</comment>
<dbReference type="Proteomes" id="UP001146120">
    <property type="component" value="Unassembled WGS sequence"/>
</dbReference>
<dbReference type="Pfam" id="PF07727">
    <property type="entry name" value="RVT_2"/>
    <property type="match status" value="1"/>
</dbReference>
<protein>
    <recommendedName>
        <fullName evidence="1">Reverse transcriptase Ty1/copia-type domain-containing protein</fullName>
    </recommendedName>
</protein>
<dbReference type="EMBL" id="DAKRPA010000369">
    <property type="protein sequence ID" value="DAZ92898.1"/>
    <property type="molecule type" value="Genomic_DNA"/>
</dbReference>